<dbReference type="InterPro" id="IPR036388">
    <property type="entry name" value="WH-like_DNA-bd_sf"/>
</dbReference>
<reference evidence="2 3" key="1">
    <citation type="submission" date="2024-09" db="EMBL/GenBank/DDBJ databases">
        <authorList>
            <person name="Sun Q."/>
            <person name="Mori K."/>
        </authorList>
    </citation>
    <scope>NUCLEOTIDE SEQUENCE [LARGE SCALE GENOMIC DNA]</scope>
    <source>
        <strain evidence="2 3">CGMCC 1.15906</strain>
    </source>
</reference>
<accession>A0ABV6QTF0</accession>
<dbReference type="EMBL" id="JBHLTC010000036">
    <property type="protein sequence ID" value="MFC0627914.1"/>
    <property type="molecule type" value="Genomic_DNA"/>
</dbReference>
<dbReference type="RefSeq" id="WP_380053194.1">
    <property type="nucleotide sequence ID" value="NZ_JBHLTC010000036.1"/>
</dbReference>
<dbReference type="SUPFAM" id="SSF52540">
    <property type="entry name" value="P-loop containing nucleoside triphosphate hydrolases"/>
    <property type="match status" value="1"/>
</dbReference>
<organism evidence="2 3">
    <name type="scientific">Kribbella deserti</name>
    <dbReference type="NCBI Taxonomy" id="1926257"/>
    <lineage>
        <taxon>Bacteria</taxon>
        <taxon>Bacillati</taxon>
        <taxon>Actinomycetota</taxon>
        <taxon>Actinomycetes</taxon>
        <taxon>Propionibacteriales</taxon>
        <taxon>Kribbellaceae</taxon>
        <taxon>Kribbella</taxon>
    </lineage>
</organism>
<comment type="caution">
    <text evidence="2">The sequence shown here is derived from an EMBL/GenBank/DDBJ whole genome shotgun (WGS) entry which is preliminary data.</text>
</comment>
<feature type="domain" description="Bacterial transcriptional activator" evidence="1">
    <location>
        <begin position="91"/>
        <end position="237"/>
    </location>
</feature>
<gene>
    <name evidence="2" type="ORF">ACFFGN_27825</name>
</gene>
<protein>
    <submittedName>
        <fullName evidence="2">BTAD domain-containing putative transcriptional regulator</fullName>
    </submittedName>
</protein>
<evidence type="ECO:0000259" key="1">
    <source>
        <dbReference type="SMART" id="SM01043"/>
    </source>
</evidence>
<dbReference type="PANTHER" id="PTHR47691:SF3">
    <property type="entry name" value="HTH-TYPE TRANSCRIPTIONAL REGULATOR RV0890C-RELATED"/>
    <property type="match status" value="1"/>
</dbReference>
<dbReference type="Gene3D" id="1.10.10.10">
    <property type="entry name" value="Winged helix-like DNA-binding domain superfamily/Winged helix DNA-binding domain"/>
    <property type="match status" value="1"/>
</dbReference>
<sequence length="1039" mass="111287">MIELRLLGPVSCRGREVAGARLRGLLALLANDLRAGCSTGRLAEGLWPDVQPENPVKAVQVLVSRARSQFGSDLIASTATGYRLNLADDQVDTSAVLVSAAACAASARAGDHADAFAQAETGLAYWDGASIETGADPEDPLAVLREDRVPAYRALVRARAVALSRLGRRAEAIEALAPLAAEYPRDEEILLEVLRSEAATAGPSAALARYDDYRRLLRDELGADPGAGLQAFYRELLQEDAPSVRHGVPHEPNSLLGRDADIAAVLDLLHSSRVVSIVGPGGLGKTRLAQVVSRQAEQRTVHFIGLAGVRTDQDVAHEVGSALGVGETARSADLLAGIVAGLGQGPMLLVLDNCEQVVRGVAELVQALVAMTQDLRVLTTTRAPLDLSSEAVHLLPELDLATSIELFGQRARAARPTVELPAEAVADLCRQLDGLPLAVELAAARVRVLKVADIASRLKDRFTLLRGAARDKPERHQTLYAVVDWSWNLLDETGQTAMRRLSVFPGGFTAQAAEHLLGYDALDLLAELADQSLLKAIETPAGLRFRMLETVREFSTAHREVAGDGDTIRAGFLAWAREFGITHHLEYYGTDPSQAVESARSERDNLVQALRWALADSDEPTVAAVTAVLAGLWNVEFNHIRLLALVRDTEWLLSHYRPEPEHVEVTRTALALAAAGTLLVRGAVATRALVGLRRLPAAPPDTVPRAIAVLAGTAYESAERFPLVLQEFCEGPALLAGAANAVAGYLAEIEGDTDTAMEAAHGMLTAFEASRSPWMRLMAHLRVSELCLQVEQGAEARRHMLAAKDLLAQLGERAELMDFQIDWGLVLAALQLGDGAEAERLLSKSGGLWDGEAVTIPDLGIRAEIALARGEIETGLGLWRQAVRTNNQDNPAFGIVDPAMDPWVLEMQAAAVVAHAQHGQLDLVADLIAELPGKLLMVLNAPVAEPLSLMEFPVCGALLLALGMVDLDRGATASAVRLMALAARLRFLRNYQPTMSAERARRTAENAGKPAYVDWESSYAGLRRAGFRAAALAALADRA</sequence>
<keyword evidence="3" id="KW-1185">Reference proteome</keyword>
<dbReference type="PRINTS" id="PR00364">
    <property type="entry name" value="DISEASERSIST"/>
</dbReference>
<dbReference type="PANTHER" id="PTHR47691">
    <property type="entry name" value="REGULATOR-RELATED"/>
    <property type="match status" value="1"/>
</dbReference>
<dbReference type="InterPro" id="IPR049945">
    <property type="entry name" value="AAA_22"/>
</dbReference>
<dbReference type="Proteomes" id="UP001589890">
    <property type="component" value="Unassembled WGS sequence"/>
</dbReference>
<dbReference type="Pfam" id="PF13401">
    <property type="entry name" value="AAA_22"/>
    <property type="match status" value="1"/>
</dbReference>
<dbReference type="Gene3D" id="1.25.40.10">
    <property type="entry name" value="Tetratricopeptide repeat domain"/>
    <property type="match status" value="1"/>
</dbReference>
<dbReference type="SMART" id="SM01043">
    <property type="entry name" value="BTAD"/>
    <property type="match status" value="1"/>
</dbReference>
<dbReference type="InterPro" id="IPR005158">
    <property type="entry name" value="BTAD"/>
</dbReference>
<name>A0ABV6QTF0_9ACTN</name>
<dbReference type="InterPro" id="IPR027417">
    <property type="entry name" value="P-loop_NTPase"/>
</dbReference>
<dbReference type="Pfam" id="PF03704">
    <property type="entry name" value="BTAD"/>
    <property type="match status" value="1"/>
</dbReference>
<proteinExistence type="predicted"/>
<evidence type="ECO:0000313" key="3">
    <source>
        <dbReference type="Proteomes" id="UP001589890"/>
    </source>
</evidence>
<dbReference type="SUPFAM" id="SSF48452">
    <property type="entry name" value="TPR-like"/>
    <property type="match status" value="1"/>
</dbReference>
<dbReference type="InterPro" id="IPR011990">
    <property type="entry name" value="TPR-like_helical_dom_sf"/>
</dbReference>
<dbReference type="Gene3D" id="3.40.50.300">
    <property type="entry name" value="P-loop containing nucleotide triphosphate hydrolases"/>
    <property type="match status" value="1"/>
</dbReference>
<evidence type="ECO:0000313" key="2">
    <source>
        <dbReference type="EMBL" id="MFC0627914.1"/>
    </source>
</evidence>